<keyword evidence="2" id="KW-1185">Reference proteome</keyword>
<sequence length="321" mass="35303">MSRIRPLPDRPAATEYDMRRAHDAARAIAETVLGRDPGPMTAADSLSHYVYLATEVVVKLIDADGHDRLNMETTLAPHLPPRLGAPLLATGRRRLGTCEIRYACFTRLPGTRPGVGLPGADAATVRRWAEHAVQRLDQLHTWTPTGTAEQALRQAPVIEGFTGRAALLTQIERIRAADHDALIPRPLIDGLVAIADNAPPYAAADVPVHADCDWDNWLTDEHDNTALLDFEQARLGVPADDWVLLAVTSGQHLARILDVIAERTATPPDILRAECEIRDAALIAHDLHRALHLPALPSWIAARLRSLDALVTVRRWWRCAP</sequence>
<organism evidence="1 2">
    <name type="scientific">Actinocatenispora rupis</name>
    <dbReference type="NCBI Taxonomy" id="519421"/>
    <lineage>
        <taxon>Bacteria</taxon>
        <taxon>Bacillati</taxon>
        <taxon>Actinomycetota</taxon>
        <taxon>Actinomycetes</taxon>
        <taxon>Micromonosporales</taxon>
        <taxon>Micromonosporaceae</taxon>
        <taxon>Actinocatenispora</taxon>
    </lineage>
</organism>
<accession>A0A8J3IWU8</accession>
<dbReference type="Proteomes" id="UP000612808">
    <property type="component" value="Unassembled WGS sequence"/>
</dbReference>
<dbReference type="EMBL" id="BOMB01000004">
    <property type="protein sequence ID" value="GID10148.1"/>
    <property type="molecule type" value="Genomic_DNA"/>
</dbReference>
<evidence type="ECO:0000313" key="1">
    <source>
        <dbReference type="EMBL" id="GID10148.1"/>
    </source>
</evidence>
<proteinExistence type="predicted"/>
<comment type="caution">
    <text evidence="1">The sequence shown here is derived from an EMBL/GenBank/DDBJ whole genome shotgun (WGS) entry which is preliminary data.</text>
</comment>
<dbReference type="AlphaFoldDB" id="A0A8J3IWU8"/>
<protein>
    <recommendedName>
        <fullName evidence="3">Phosphotransferase enzyme family protein</fullName>
    </recommendedName>
</protein>
<evidence type="ECO:0008006" key="3">
    <source>
        <dbReference type="Google" id="ProtNLM"/>
    </source>
</evidence>
<evidence type="ECO:0000313" key="2">
    <source>
        <dbReference type="Proteomes" id="UP000612808"/>
    </source>
</evidence>
<reference evidence="1" key="1">
    <citation type="submission" date="2021-01" db="EMBL/GenBank/DDBJ databases">
        <title>Whole genome shotgun sequence of Actinocatenispora rupis NBRC 107355.</title>
        <authorList>
            <person name="Komaki H."/>
            <person name="Tamura T."/>
        </authorList>
    </citation>
    <scope>NUCLEOTIDE SEQUENCE</scope>
    <source>
        <strain evidence="1">NBRC 107355</strain>
    </source>
</reference>
<dbReference type="RefSeq" id="WP_203655273.1">
    <property type="nucleotide sequence ID" value="NZ_BAAAZM010000002.1"/>
</dbReference>
<dbReference type="Gene3D" id="3.90.1200.10">
    <property type="match status" value="1"/>
</dbReference>
<name>A0A8J3IWU8_9ACTN</name>
<dbReference type="SUPFAM" id="SSF56112">
    <property type="entry name" value="Protein kinase-like (PK-like)"/>
    <property type="match status" value="1"/>
</dbReference>
<gene>
    <name evidence="1" type="ORF">Aru02nite_10370</name>
</gene>
<dbReference type="InterPro" id="IPR011009">
    <property type="entry name" value="Kinase-like_dom_sf"/>
</dbReference>